<comment type="caution">
    <text evidence="2">The sequence shown here is derived from an EMBL/GenBank/DDBJ whole genome shotgun (WGS) entry which is preliminary data.</text>
</comment>
<proteinExistence type="predicted"/>
<evidence type="ECO:0000313" key="2">
    <source>
        <dbReference type="EMBL" id="MDQ0340653.1"/>
    </source>
</evidence>
<dbReference type="CDD" id="cd00198">
    <property type="entry name" value="vWFA"/>
    <property type="match status" value="1"/>
</dbReference>
<reference evidence="2 3" key="1">
    <citation type="submission" date="2023-07" db="EMBL/GenBank/DDBJ databases">
        <title>Genomic Encyclopedia of Type Strains, Phase IV (KMG-IV): sequencing the most valuable type-strain genomes for metagenomic binning, comparative biology and taxonomic classification.</title>
        <authorList>
            <person name="Goeker M."/>
        </authorList>
    </citation>
    <scope>NUCLEOTIDE SEQUENCE [LARGE SCALE GENOMIC DNA]</scope>
    <source>
        <strain evidence="2 3">DSM 17740</strain>
    </source>
</reference>
<dbReference type="EMBL" id="JAUSUQ010000016">
    <property type="protein sequence ID" value="MDQ0340653.1"/>
    <property type="molecule type" value="Genomic_DNA"/>
</dbReference>
<dbReference type="InterPro" id="IPR036465">
    <property type="entry name" value="vWFA_dom_sf"/>
</dbReference>
<accession>A0ABU0CX08</accession>
<evidence type="ECO:0000259" key="1">
    <source>
        <dbReference type="PROSITE" id="PS50234"/>
    </source>
</evidence>
<name>A0ABU0CX08_9BACI</name>
<gene>
    <name evidence="2" type="ORF">J2S00_003477</name>
</gene>
<dbReference type="RefSeq" id="WP_307342634.1">
    <property type="nucleotide sequence ID" value="NZ_JAUSUQ010000016.1"/>
</dbReference>
<feature type="domain" description="VWFA" evidence="1">
    <location>
        <begin position="1"/>
        <end position="91"/>
    </location>
</feature>
<dbReference type="PROSITE" id="PS50234">
    <property type="entry name" value="VWFA"/>
    <property type="match status" value="1"/>
</dbReference>
<evidence type="ECO:0000313" key="3">
    <source>
        <dbReference type="Proteomes" id="UP001232445"/>
    </source>
</evidence>
<dbReference type="SUPFAM" id="SSF53300">
    <property type="entry name" value="vWA-like"/>
    <property type="match status" value="2"/>
</dbReference>
<organism evidence="2 3">
    <name type="scientific">Caldalkalibacillus uzonensis</name>
    <dbReference type="NCBI Taxonomy" id="353224"/>
    <lineage>
        <taxon>Bacteria</taxon>
        <taxon>Bacillati</taxon>
        <taxon>Bacillota</taxon>
        <taxon>Bacilli</taxon>
        <taxon>Bacillales</taxon>
        <taxon>Bacillaceae</taxon>
        <taxon>Caldalkalibacillus</taxon>
    </lineage>
</organism>
<protein>
    <submittedName>
        <fullName evidence="2">Ca-activated chloride channel family protein</fullName>
    </submittedName>
</protein>
<dbReference type="Gene3D" id="3.40.50.410">
    <property type="entry name" value="von Willebrand factor, type A domain"/>
    <property type="match status" value="1"/>
</dbReference>
<sequence length="245" mass="27071">MSEGTLKQILLITDGCSNEGKDPVAVAAMAREQQITVNVIGILDDGQLGEQGIREVQEIAAAAGGIHQVVYSRELPKTVQMVTRQAMTQTIQQVVNKELQQILGREQSVEALPPDKRGQVVEVVEHLGETLALDVLILVDTSASMKNKIPAVKQALRDLKLSLQSRTGENRFSLWTYPYAGGYAYKHMDFSTELDALDRAFGQLTAQGTTPTGPALEEVLYYFTGLTLSKRRDDDDEGMLRRYVF</sequence>
<keyword evidence="3" id="KW-1185">Reference proteome</keyword>
<dbReference type="Pfam" id="PF00092">
    <property type="entry name" value="VWA"/>
    <property type="match status" value="1"/>
</dbReference>
<dbReference type="InterPro" id="IPR002035">
    <property type="entry name" value="VWF_A"/>
</dbReference>
<dbReference type="Proteomes" id="UP001232445">
    <property type="component" value="Unassembled WGS sequence"/>
</dbReference>